<organism evidence="1 2">
    <name type="scientific">Mucilaginibacter corticis</name>
    <dbReference type="NCBI Taxonomy" id="2597670"/>
    <lineage>
        <taxon>Bacteria</taxon>
        <taxon>Pseudomonadati</taxon>
        <taxon>Bacteroidota</taxon>
        <taxon>Sphingobacteriia</taxon>
        <taxon>Sphingobacteriales</taxon>
        <taxon>Sphingobacteriaceae</taxon>
        <taxon>Mucilaginibacter</taxon>
    </lineage>
</organism>
<evidence type="ECO:0000313" key="1">
    <source>
        <dbReference type="EMBL" id="TSJ36605.1"/>
    </source>
</evidence>
<comment type="caution">
    <text evidence="1">The sequence shown here is derived from an EMBL/GenBank/DDBJ whole genome shotgun (WGS) entry which is preliminary data.</text>
</comment>
<evidence type="ECO:0008006" key="3">
    <source>
        <dbReference type="Google" id="ProtNLM"/>
    </source>
</evidence>
<dbReference type="OrthoDB" id="789771at2"/>
<dbReference type="InterPro" id="IPR013783">
    <property type="entry name" value="Ig-like_fold"/>
</dbReference>
<dbReference type="Proteomes" id="UP000318733">
    <property type="component" value="Unassembled WGS sequence"/>
</dbReference>
<dbReference type="RefSeq" id="WP_144250573.1">
    <property type="nucleotide sequence ID" value="NZ_VLPK01000006.1"/>
</dbReference>
<proteinExistence type="predicted"/>
<name>A0A556M9W3_9SPHI</name>
<dbReference type="SUPFAM" id="SSF49265">
    <property type="entry name" value="Fibronectin type III"/>
    <property type="match status" value="1"/>
</dbReference>
<reference evidence="1 2" key="1">
    <citation type="submission" date="2019-07" db="EMBL/GenBank/DDBJ databases">
        <authorList>
            <person name="Huq M.A."/>
        </authorList>
    </citation>
    <scope>NUCLEOTIDE SEQUENCE [LARGE SCALE GENOMIC DNA]</scope>
    <source>
        <strain evidence="1 2">MAH-19</strain>
    </source>
</reference>
<keyword evidence="2" id="KW-1185">Reference proteome</keyword>
<dbReference type="AlphaFoldDB" id="A0A556M9W3"/>
<accession>A0A556M9W3</accession>
<dbReference type="Gene3D" id="2.60.40.10">
    <property type="entry name" value="Immunoglobulins"/>
    <property type="match status" value="2"/>
</dbReference>
<dbReference type="EMBL" id="VLPK01000006">
    <property type="protein sequence ID" value="TSJ36605.1"/>
    <property type="molecule type" value="Genomic_DNA"/>
</dbReference>
<evidence type="ECO:0000313" key="2">
    <source>
        <dbReference type="Proteomes" id="UP000318733"/>
    </source>
</evidence>
<protein>
    <recommendedName>
        <fullName evidence="3">Fibronectin type-III domain-containing protein</fullName>
    </recommendedName>
</protein>
<dbReference type="InterPro" id="IPR036116">
    <property type="entry name" value="FN3_sf"/>
</dbReference>
<gene>
    <name evidence="1" type="ORF">FO440_22525</name>
</gene>
<dbReference type="PROSITE" id="PS51257">
    <property type="entry name" value="PROKAR_LIPOPROTEIN"/>
    <property type="match status" value="1"/>
</dbReference>
<sequence length="237" mass="25430">MKVKKYIFLLSVLLLTACGKKSSSPDPKPVPEAPVPAAATLTFPAQNSLCNAGDVVSDTQTNIILTWSAAANADSYEIDIKDLLTGTVSKQSSTTNQFKATLLKNTPYAWSIVSKSEKNVQTASSDTWKFYVAGPGITSYSPFPATLLTPSFAQTFATGTETVDLSWTGSDADNDIASYNVYLGTAADPPLLKSGLSDQFLNNITVSPGNTYYWKIITTDSKGNTSTSDIYKFTINQ</sequence>